<sequence>MSALIIGRFQPFHKGHLSVIKMVAQKSDSIIIGIGSAQLSHTFENPFTAGERHLMISRALRYEGIDNCYLVPIVDINQYSLWVAHVESMVPPFDTVYSNNPLTRRLFEEAGYEVDIAPMFDRHIYSGTEVRTRMLNNGDWQSLVPKGVAETIYEVKGDERLRQLMGDSQ</sequence>
<dbReference type="InterPro" id="IPR006418">
    <property type="entry name" value="NMN_Atrans_arc"/>
</dbReference>
<dbReference type="EMBL" id="LVVT01000014">
    <property type="protein sequence ID" value="TQS83040.1"/>
    <property type="molecule type" value="Genomic_DNA"/>
</dbReference>
<dbReference type="InterPro" id="IPR004821">
    <property type="entry name" value="Cyt_trans-like"/>
</dbReference>
<evidence type="ECO:0000259" key="6">
    <source>
        <dbReference type="Pfam" id="PF01467"/>
    </source>
</evidence>
<evidence type="ECO:0000313" key="8">
    <source>
        <dbReference type="Proteomes" id="UP000752814"/>
    </source>
</evidence>
<dbReference type="UniPathway" id="UPA00253">
    <property type="reaction ID" value="UER00600"/>
</dbReference>
<keyword evidence="4" id="KW-0520">NAD</keyword>
<dbReference type="GO" id="GO:0009435">
    <property type="term" value="P:NAD+ biosynthetic process"/>
    <property type="evidence" value="ECO:0007669"/>
    <property type="project" value="UniProtKB-UniRule"/>
</dbReference>
<dbReference type="Pfam" id="PF01467">
    <property type="entry name" value="CTP_transf_like"/>
    <property type="match status" value="1"/>
</dbReference>
<dbReference type="GO" id="GO:0005524">
    <property type="term" value="F:ATP binding"/>
    <property type="evidence" value="ECO:0007669"/>
    <property type="project" value="UniProtKB-KW"/>
</dbReference>
<dbReference type="SUPFAM" id="SSF52374">
    <property type="entry name" value="Nucleotidylyl transferase"/>
    <property type="match status" value="1"/>
</dbReference>
<dbReference type="NCBIfam" id="TIGR00125">
    <property type="entry name" value="cyt_tran_rel"/>
    <property type="match status" value="1"/>
</dbReference>
<dbReference type="InterPro" id="IPR014729">
    <property type="entry name" value="Rossmann-like_a/b/a_fold"/>
</dbReference>
<evidence type="ECO:0000256" key="4">
    <source>
        <dbReference type="HAMAP-Rule" id="MF_00243"/>
    </source>
</evidence>
<dbReference type="NCBIfam" id="NF002243">
    <property type="entry name" value="PRK01153.1"/>
    <property type="match status" value="1"/>
</dbReference>
<dbReference type="PANTHER" id="PTHR21342:SF0">
    <property type="entry name" value="BIFUNCTIONAL NMN ADENYLYLTRANSFERASE_NUDIX HYDROLASE"/>
    <property type="match status" value="1"/>
</dbReference>
<comment type="catalytic activity">
    <reaction evidence="4">
        <text>beta-nicotinamide D-ribonucleotide + ATP + H(+) = diphosphate + NAD(+)</text>
        <dbReference type="Rhea" id="RHEA:21360"/>
        <dbReference type="ChEBI" id="CHEBI:14649"/>
        <dbReference type="ChEBI" id="CHEBI:15378"/>
        <dbReference type="ChEBI" id="CHEBI:30616"/>
        <dbReference type="ChEBI" id="CHEBI:33019"/>
        <dbReference type="ChEBI" id="CHEBI:57540"/>
        <dbReference type="EC" id="2.7.7.1"/>
    </reaction>
</comment>
<reference evidence="7" key="1">
    <citation type="submission" date="2016-03" db="EMBL/GenBank/DDBJ databases">
        <authorList>
            <person name="Borrel G."/>
            <person name="Mccann A."/>
            <person name="O'Toole P.W."/>
        </authorList>
    </citation>
    <scope>NUCLEOTIDE SEQUENCE</scope>
    <source>
        <strain evidence="7">183</strain>
    </source>
</reference>
<evidence type="ECO:0000256" key="3">
    <source>
        <dbReference type="ARBA" id="ARBA00022695"/>
    </source>
</evidence>
<proteinExistence type="inferred from homology"/>
<dbReference type="EC" id="2.7.7.1" evidence="4 5"/>
<dbReference type="GO" id="GO:0005737">
    <property type="term" value="C:cytoplasm"/>
    <property type="evidence" value="ECO:0007669"/>
    <property type="project" value="UniProtKB-SubCell"/>
</dbReference>
<comment type="caution">
    <text evidence="7">The sequence shown here is derived from an EMBL/GenBank/DDBJ whole genome shotgun (WGS) entry which is preliminary data.</text>
</comment>
<dbReference type="HAMAP" id="MF_00243">
    <property type="entry name" value="NMN_adenylyltr"/>
    <property type="match status" value="1"/>
</dbReference>
<dbReference type="PANTHER" id="PTHR21342">
    <property type="entry name" value="PHOSPHOPANTETHEINE ADENYLYLTRANSFERASE"/>
    <property type="match status" value="1"/>
</dbReference>
<dbReference type="OMA" id="NSVWVSH"/>
<keyword evidence="3 4" id="KW-0548">Nucleotidyltransferase</keyword>
<keyword evidence="2 4" id="KW-0808">Transferase</keyword>
<feature type="domain" description="Cytidyltransferase-like" evidence="6">
    <location>
        <begin position="5"/>
        <end position="133"/>
    </location>
</feature>
<accession>A0A8J8TEW6</accession>
<comment type="subcellular location">
    <subcellularLocation>
        <location evidence="4">Cytoplasm</location>
    </subcellularLocation>
</comment>
<evidence type="ECO:0000313" key="7">
    <source>
        <dbReference type="EMBL" id="TQS83040.1"/>
    </source>
</evidence>
<dbReference type="Gene3D" id="3.40.50.620">
    <property type="entry name" value="HUPs"/>
    <property type="match status" value="1"/>
</dbReference>
<comment type="similarity">
    <text evidence="1 4">Belongs to the archaeal NMN adenylyltransferase family.</text>
</comment>
<dbReference type="Proteomes" id="UP000752814">
    <property type="component" value="Unassembled WGS sequence"/>
</dbReference>
<dbReference type="GO" id="GO:0000309">
    <property type="term" value="F:nicotinamide-nucleotide adenylyltransferase activity"/>
    <property type="evidence" value="ECO:0007669"/>
    <property type="project" value="UniProtKB-UniRule"/>
</dbReference>
<protein>
    <recommendedName>
        <fullName evidence="4 5">Nicotinamide-nucleotide adenylyltransferase</fullName>
        <ecNumber evidence="4 5">2.7.7.1</ecNumber>
    </recommendedName>
    <alternativeName>
        <fullName evidence="4">NAD(+) diphosphorylase</fullName>
    </alternativeName>
    <alternativeName>
        <fullName evidence="4">NAD(+) pyrophosphorylase</fullName>
    </alternativeName>
    <alternativeName>
        <fullName evidence="4">NMN adenylyltransferase</fullName>
    </alternativeName>
</protein>
<dbReference type="RefSeq" id="WP_020449364.1">
    <property type="nucleotide sequence ID" value="NZ_CAYAXV010000005.1"/>
</dbReference>
<comment type="pathway">
    <text evidence="4">Cofactor biosynthesis; NAD(+) biosynthesis; NAD(+) from nicotinamide D-ribonucleotide: step 1/1.</text>
</comment>
<evidence type="ECO:0000256" key="1">
    <source>
        <dbReference type="ARBA" id="ARBA00010124"/>
    </source>
</evidence>
<gene>
    <name evidence="7" type="ORF">A3207_03185</name>
</gene>
<keyword evidence="4" id="KW-0963">Cytoplasm</keyword>
<keyword evidence="4" id="KW-0547">Nucleotide-binding</keyword>
<dbReference type="CDD" id="cd02166">
    <property type="entry name" value="NMNAT_Archaea"/>
    <property type="match status" value="1"/>
</dbReference>
<evidence type="ECO:0000256" key="5">
    <source>
        <dbReference type="NCBIfam" id="TIGR01527"/>
    </source>
</evidence>
<dbReference type="AlphaFoldDB" id="A0A8J8TEW6"/>
<dbReference type="NCBIfam" id="TIGR01527">
    <property type="entry name" value="arch_NMN_Atrans"/>
    <property type="match status" value="1"/>
</dbReference>
<keyword evidence="4" id="KW-0067">ATP-binding</keyword>
<dbReference type="GeneID" id="41323903"/>
<keyword evidence="4" id="KW-0662">Pyridine nucleotide biosynthesis</keyword>
<name>A0A8J8TEW6_9ARCH</name>
<organism evidence="7 8">
    <name type="scientific">Candidatus Methanomassiliicoccus intestinalis</name>
    <dbReference type="NCBI Taxonomy" id="1406512"/>
    <lineage>
        <taxon>Archaea</taxon>
        <taxon>Methanobacteriati</taxon>
        <taxon>Thermoplasmatota</taxon>
        <taxon>Thermoplasmata</taxon>
        <taxon>Methanomassiliicoccales</taxon>
        <taxon>Methanomassiliicoccaceae</taxon>
        <taxon>Methanomassiliicoccus</taxon>
    </lineage>
</organism>
<evidence type="ECO:0000256" key="2">
    <source>
        <dbReference type="ARBA" id="ARBA00022679"/>
    </source>
</evidence>